<proteinExistence type="predicted"/>
<feature type="region of interest" description="Disordered" evidence="1">
    <location>
        <begin position="49"/>
        <end position="74"/>
    </location>
</feature>
<protein>
    <submittedName>
        <fullName evidence="2">Uncharacterized protein</fullName>
    </submittedName>
</protein>
<dbReference type="EMBL" id="JAMZEB010000001">
    <property type="protein sequence ID" value="MCP2353290.1"/>
    <property type="molecule type" value="Genomic_DNA"/>
</dbReference>
<keyword evidence="3" id="KW-1185">Reference proteome</keyword>
<evidence type="ECO:0000256" key="1">
    <source>
        <dbReference type="SAM" id="MobiDB-lite"/>
    </source>
</evidence>
<gene>
    <name evidence="2" type="ORF">HD597_000310</name>
</gene>
<evidence type="ECO:0000313" key="2">
    <source>
        <dbReference type="EMBL" id="MCP2353290.1"/>
    </source>
</evidence>
<dbReference type="Proteomes" id="UP001139648">
    <property type="component" value="Unassembled WGS sequence"/>
</dbReference>
<dbReference type="AlphaFoldDB" id="A0A9X2JZ23"/>
<evidence type="ECO:0000313" key="3">
    <source>
        <dbReference type="Proteomes" id="UP001139648"/>
    </source>
</evidence>
<name>A0A9X2JZ23_9ACTN</name>
<organism evidence="2 3">
    <name type="scientific">Nonomuraea thailandensis</name>
    <dbReference type="NCBI Taxonomy" id="1188745"/>
    <lineage>
        <taxon>Bacteria</taxon>
        <taxon>Bacillati</taxon>
        <taxon>Actinomycetota</taxon>
        <taxon>Actinomycetes</taxon>
        <taxon>Streptosporangiales</taxon>
        <taxon>Streptosporangiaceae</taxon>
        <taxon>Nonomuraea</taxon>
    </lineage>
</organism>
<reference evidence="2" key="1">
    <citation type="submission" date="2022-06" db="EMBL/GenBank/DDBJ databases">
        <title>Sequencing the genomes of 1000 actinobacteria strains.</title>
        <authorList>
            <person name="Klenk H.-P."/>
        </authorList>
    </citation>
    <scope>NUCLEOTIDE SEQUENCE</scope>
    <source>
        <strain evidence="2">DSM 46694</strain>
    </source>
</reference>
<sequence length="107" mass="11925">MKERNGDRPTFYKGDLQSLEHLVTIDPLFVTPFKMVVNAFLAVFHYETTRPSSSLTETGRAPGAYAAPSNEKKDSNIEPLLRRSSFPSALAIRKVFGEGVTFRCSRG</sequence>
<comment type="caution">
    <text evidence="2">The sequence shown here is derived from an EMBL/GenBank/DDBJ whole genome shotgun (WGS) entry which is preliminary data.</text>
</comment>
<dbReference type="RefSeq" id="WP_253739757.1">
    <property type="nucleotide sequence ID" value="NZ_JAMZEB010000001.1"/>
</dbReference>
<accession>A0A9X2JZ23</accession>